<feature type="compositionally biased region" description="Pro residues" evidence="1">
    <location>
        <begin position="572"/>
        <end position="591"/>
    </location>
</feature>
<dbReference type="EMBL" id="JBIAHM010000017">
    <property type="protein sequence ID" value="MFE9604799.1"/>
    <property type="molecule type" value="Genomic_DNA"/>
</dbReference>
<protein>
    <recommendedName>
        <fullName evidence="4">PE-PGRS family protein</fullName>
    </recommendedName>
</protein>
<evidence type="ECO:0000313" key="2">
    <source>
        <dbReference type="EMBL" id="MFE9604799.1"/>
    </source>
</evidence>
<feature type="compositionally biased region" description="Basic and acidic residues" evidence="1">
    <location>
        <begin position="770"/>
        <end position="779"/>
    </location>
</feature>
<gene>
    <name evidence="2" type="ORF">ACFYNQ_40440</name>
</gene>
<feature type="compositionally biased region" description="Low complexity" evidence="1">
    <location>
        <begin position="629"/>
        <end position="664"/>
    </location>
</feature>
<evidence type="ECO:0000313" key="3">
    <source>
        <dbReference type="Proteomes" id="UP001601303"/>
    </source>
</evidence>
<feature type="region of interest" description="Disordered" evidence="1">
    <location>
        <begin position="487"/>
        <end position="779"/>
    </location>
</feature>
<comment type="caution">
    <text evidence="2">The sequence shown here is derived from an EMBL/GenBank/DDBJ whole genome shotgun (WGS) entry which is preliminary data.</text>
</comment>
<accession>A0ABW6MGA5</accession>
<reference evidence="2 3" key="1">
    <citation type="submission" date="2024-10" db="EMBL/GenBank/DDBJ databases">
        <title>The Natural Products Discovery Center: Release of the First 8490 Sequenced Strains for Exploring Actinobacteria Biosynthetic Diversity.</title>
        <authorList>
            <person name="Kalkreuter E."/>
            <person name="Kautsar S.A."/>
            <person name="Yang D."/>
            <person name="Bader C.D."/>
            <person name="Teijaro C.N."/>
            <person name="Fluegel L."/>
            <person name="Davis C.M."/>
            <person name="Simpson J.R."/>
            <person name="Lauterbach L."/>
            <person name="Steele A.D."/>
            <person name="Gui C."/>
            <person name="Meng S."/>
            <person name="Li G."/>
            <person name="Viehrig K."/>
            <person name="Ye F."/>
            <person name="Su P."/>
            <person name="Kiefer A.F."/>
            <person name="Nichols A."/>
            <person name="Cepeda A.J."/>
            <person name="Yan W."/>
            <person name="Fan B."/>
            <person name="Jiang Y."/>
            <person name="Adhikari A."/>
            <person name="Zheng C.-J."/>
            <person name="Schuster L."/>
            <person name="Cowan T.M."/>
            <person name="Smanski M.J."/>
            <person name="Chevrette M.G."/>
            <person name="De Carvalho L.P.S."/>
            <person name="Shen B."/>
        </authorList>
    </citation>
    <scope>NUCLEOTIDE SEQUENCE [LARGE SCALE GENOMIC DNA]</scope>
    <source>
        <strain evidence="2 3">NPDC006488</strain>
    </source>
</reference>
<proteinExistence type="predicted"/>
<feature type="region of interest" description="Disordered" evidence="1">
    <location>
        <begin position="353"/>
        <end position="404"/>
    </location>
</feature>
<evidence type="ECO:0008006" key="4">
    <source>
        <dbReference type="Google" id="ProtNLM"/>
    </source>
</evidence>
<organism evidence="2 3">
    <name type="scientific">Streptomyces hokutonensis</name>
    <dbReference type="NCBI Taxonomy" id="1306990"/>
    <lineage>
        <taxon>Bacteria</taxon>
        <taxon>Bacillati</taxon>
        <taxon>Actinomycetota</taxon>
        <taxon>Actinomycetes</taxon>
        <taxon>Kitasatosporales</taxon>
        <taxon>Streptomycetaceae</taxon>
        <taxon>Streptomyces</taxon>
    </lineage>
</organism>
<feature type="compositionally biased region" description="Pro residues" evidence="1">
    <location>
        <begin position="358"/>
        <end position="369"/>
    </location>
</feature>
<feature type="compositionally biased region" description="Low complexity" evidence="1">
    <location>
        <begin position="723"/>
        <end position="738"/>
    </location>
</feature>
<keyword evidence="3" id="KW-1185">Reference proteome</keyword>
<evidence type="ECO:0000256" key="1">
    <source>
        <dbReference type="SAM" id="MobiDB-lite"/>
    </source>
</evidence>
<feature type="compositionally biased region" description="Gly residues" evidence="1">
    <location>
        <begin position="509"/>
        <end position="521"/>
    </location>
</feature>
<sequence length="779" mass="79688">MPTFRQPEWQQPADRHTEIVDPVLTVRQLSRFEFNLKSYVRIDHALVFATGKGGYVAYLPPQRPTRGDIAANRYTAVYEVDMGVHPHTCELALPSDNDAFEFTAAVDLSWQVLDPVRFVASGHRNVPGLLLGELQQAARPVTRRFAIADSASAEVELLERMNLLGPLGAPAGLQVTWTLRLKRDEANIEHELRKQAIEHSADEQIRAAQRGMDIDVEVDRRYRQSDSLQLDRAMQYGTHQQELLLQQQRWQHAQALLAGQQQLELQRLEEEKINFYQFHLQQGGVHQWALHLAQHPEDSHMVMNSMREDQLRMIQAQMELVQQLLNGDTAENWELEGPKQLALRTVNDILTQRLPGVPQNPPPPLPPGAGPEYPGEPIAGPPPGSHPTEDQGMGGQPTAMGPYVPGQGVAPGVYAGGQGSVPGGYASGPGAYTAGQGVPPGAYAGGQGAAPGAYTAGQGVPPGAYAGGPASAPGAYVPGQLPAPGAYVPGQAPTAGAHAPGQVAETGPYGPGQAPGAGQYGPGQASVPGPHAPGQTPAAGPYGPGQSPATSPYGPGQGAVSGAHPSGSNPSGPYPNPSNPSGPYPSGPYPGAPTAVPGTVAGPFPGAPGHVASGRSPAQAGPPGPTTPAGPAGPTGPSGSSGPAGPTAPTGSAGPVGSAGVAPYPQGPTAGMPASTPYGSPPAGHAPQGSYPDAPAQPPASSPAAPPQPSGSTPAALSKAPADESPASAPSAAPEGSAWQPPPGYGRTPTLPAQSLPEVAAGSEEEGAEEADRPEGGCA</sequence>
<feature type="compositionally biased region" description="Pro residues" evidence="1">
    <location>
        <begin position="695"/>
        <end position="709"/>
    </location>
</feature>
<name>A0ABW6MGA5_9ACTN</name>
<dbReference type="Proteomes" id="UP001601303">
    <property type="component" value="Unassembled WGS sequence"/>
</dbReference>
<dbReference type="RefSeq" id="WP_388113696.1">
    <property type="nucleotide sequence ID" value="NZ_JBIAHM010000017.1"/>
</dbReference>